<dbReference type="EMBL" id="CM051397">
    <property type="protein sequence ID" value="KAJ4719863.1"/>
    <property type="molecule type" value="Genomic_DNA"/>
</dbReference>
<keyword evidence="1" id="KW-0346">Stress response</keyword>
<gene>
    <name evidence="1" type="ORF">OWV82_007778</name>
</gene>
<proteinExistence type="predicted"/>
<sequence length="142" mass="16223">MVNHFVQEFKRKNKKDISGNTRALRRLKTACENAKRTLSSTTRTSIEIDSLYRDSDFCATISRHRFEQLNIDLFGKCMKLVKKCLRDAKIDKTSVDDVVLIAVQAAILSGERSKKVKDLIILDVMPQFRELKTTGPFNKQGS</sequence>
<keyword evidence="2" id="KW-1185">Reference proteome</keyword>
<dbReference type="Proteomes" id="UP001164539">
    <property type="component" value="Chromosome 4"/>
</dbReference>
<name>A0ACC1Y9C0_MELAZ</name>
<evidence type="ECO:0000313" key="1">
    <source>
        <dbReference type="EMBL" id="KAJ4719863.1"/>
    </source>
</evidence>
<reference evidence="1 2" key="1">
    <citation type="journal article" date="2023" name="Science">
        <title>Complex scaffold remodeling in plant triterpene biosynthesis.</title>
        <authorList>
            <person name="De La Pena R."/>
            <person name="Hodgson H."/>
            <person name="Liu J.C."/>
            <person name="Stephenson M.J."/>
            <person name="Martin A.C."/>
            <person name="Owen C."/>
            <person name="Harkess A."/>
            <person name="Leebens-Mack J."/>
            <person name="Jimenez L.E."/>
            <person name="Osbourn A."/>
            <person name="Sattely E.S."/>
        </authorList>
    </citation>
    <scope>NUCLEOTIDE SEQUENCE [LARGE SCALE GENOMIC DNA]</scope>
    <source>
        <strain evidence="2">cv. JPN11</strain>
        <tissue evidence="1">Leaf</tissue>
    </source>
</reference>
<protein>
    <submittedName>
        <fullName evidence="1">Heat shock 70 kDa protein</fullName>
    </submittedName>
</protein>
<accession>A0ACC1Y9C0</accession>
<evidence type="ECO:0000313" key="2">
    <source>
        <dbReference type="Proteomes" id="UP001164539"/>
    </source>
</evidence>
<comment type="caution">
    <text evidence="1">The sequence shown here is derived from an EMBL/GenBank/DDBJ whole genome shotgun (WGS) entry which is preliminary data.</text>
</comment>
<organism evidence="1 2">
    <name type="scientific">Melia azedarach</name>
    <name type="common">Chinaberry tree</name>
    <dbReference type="NCBI Taxonomy" id="155640"/>
    <lineage>
        <taxon>Eukaryota</taxon>
        <taxon>Viridiplantae</taxon>
        <taxon>Streptophyta</taxon>
        <taxon>Embryophyta</taxon>
        <taxon>Tracheophyta</taxon>
        <taxon>Spermatophyta</taxon>
        <taxon>Magnoliopsida</taxon>
        <taxon>eudicotyledons</taxon>
        <taxon>Gunneridae</taxon>
        <taxon>Pentapetalae</taxon>
        <taxon>rosids</taxon>
        <taxon>malvids</taxon>
        <taxon>Sapindales</taxon>
        <taxon>Meliaceae</taxon>
        <taxon>Melia</taxon>
    </lineage>
</organism>